<gene>
    <name evidence="4" type="primary">nrps2-1</name>
    <name evidence="4" type="ordered locus">SBI_00996</name>
</gene>
<dbReference type="Gene3D" id="3.30.559.10">
    <property type="entry name" value="Chloramphenicol acetyltransferase-like domain"/>
    <property type="match status" value="1"/>
</dbReference>
<dbReference type="KEGG" id="sbh:SBI_00996"/>
<dbReference type="SUPFAM" id="SSF52777">
    <property type="entry name" value="CoA-dependent acyltransferases"/>
    <property type="match status" value="2"/>
</dbReference>
<dbReference type="eggNOG" id="COG1020">
    <property type="taxonomic scope" value="Bacteria"/>
</dbReference>
<sequence length="546" mass="59073">MSEALGVGGVGVDDDFFLMGGDSIVSMRFADMARHAGLALRPRDVAEGRTVAALAAIAERSAPRRGPAGEGRHRDGGGAGEGVGELPATPIIRRMWDVEGPIDAYHLSMAVRVPADARAEHLTAALQALVDRHDALRMRQQDDQGRRALEIEEPGSARVADCFTHQVIQVADEAEWPPALAEASFRHQAQLDPGSGRTLQAIWLDPGPERPGRLLILLHHLVVDGVSWRFLLPDLARAYEAVAAGRRPDLRAPATSYRRWARHLVEEAVEPAREKELEMWTRMFEPKRPTLGTRRPDPRTDTLASARMVLLDLPEEDTATLLAVPGALGVDLRDVLYASFAVAYARWRGDEGTGVLVDLQAHGREFLADGVDPSSTVGWFTAQFPFVLDPGEISEEQLDASGAALTEGAARVGAQLAALPDNGIGYGLLRYLNPRTAPQLAALGDPQVSVNYLGRFQVGESSAHWTPTGEAGSAMGGGADAGAPLERTLTLTVAVEDRERGARLAARWIWPSGVLEDDHVAGLARRWFDVLRRYAGHTRAVRTQAP</sequence>
<comment type="cofactor">
    <cofactor evidence="1">
        <name>pantetheine 4'-phosphate</name>
        <dbReference type="ChEBI" id="CHEBI:47942"/>
    </cofactor>
</comment>
<dbReference type="Gene3D" id="3.30.559.30">
    <property type="entry name" value="Nonribosomal peptide synthetase, condensation domain"/>
    <property type="match status" value="1"/>
</dbReference>
<dbReference type="Pfam" id="PF00550">
    <property type="entry name" value="PP-binding"/>
    <property type="match status" value="1"/>
</dbReference>
<evidence type="ECO:0000256" key="1">
    <source>
        <dbReference type="ARBA" id="ARBA00001957"/>
    </source>
</evidence>
<dbReference type="AlphaFoldDB" id="D7C6C9"/>
<dbReference type="PROSITE" id="PS50075">
    <property type="entry name" value="CARRIER"/>
    <property type="match status" value="1"/>
</dbReference>
<feature type="region of interest" description="Disordered" evidence="2">
    <location>
        <begin position="58"/>
        <end position="85"/>
    </location>
</feature>
<dbReference type="RefSeq" id="WP_014173596.1">
    <property type="nucleotide sequence ID" value="NC_016582.1"/>
</dbReference>
<dbReference type="InterPro" id="IPR001242">
    <property type="entry name" value="Condensation_dom"/>
</dbReference>
<dbReference type="PANTHER" id="PTHR45398:SF1">
    <property type="entry name" value="ENZYME, PUTATIVE (JCVI)-RELATED"/>
    <property type="match status" value="1"/>
</dbReference>
<dbReference type="SUPFAM" id="SSF47336">
    <property type="entry name" value="ACP-like"/>
    <property type="match status" value="1"/>
</dbReference>
<dbReference type="STRING" id="749414.SBI_00996"/>
<dbReference type="InterPro" id="IPR023213">
    <property type="entry name" value="CAT-like_dom_sf"/>
</dbReference>
<reference evidence="4 5" key="1">
    <citation type="journal article" date="2010" name="J. Bacteriol.">
        <title>Genome sequence of the milbemycin-producing bacterium Streptomyces bingchenggensis.</title>
        <authorList>
            <person name="Wang X.J."/>
            <person name="Yan Y.J."/>
            <person name="Zhang B."/>
            <person name="An J."/>
            <person name="Wang J.J."/>
            <person name="Tian J."/>
            <person name="Jiang L."/>
            <person name="Chen Y.H."/>
            <person name="Huang S.X."/>
            <person name="Yin M."/>
            <person name="Zhang J."/>
            <person name="Gao A.L."/>
            <person name="Liu C.X."/>
            <person name="Zhu Z.X."/>
            <person name="Xiang W.S."/>
        </authorList>
    </citation>
    <scope>NUCLEOTIDE SEQUENCE [LARGE SCALE GENOMIC DNA]</scope>
    <source>
        <strain evidence="4 5">BCW-1</strain>
    </source>
</reference>
<evidence type="ECO:0000313" key="4">
    <source>
        <dbReference type="EMBL" id="ADI04117.1"/>
    </source>
</evidence>
<feature type="domain" description="Carrier" evidence="3">
    <location>
        <begin position="1"/>
        <end position="62"/>
    </location>
</feature>
<accession>D7C6C9</accession>
<dbReference type="PATRIC" id="fig|749414.3.peg.1018"/>
<organism evidence="4 5">
    <name type="scientific">Streptomyces bingchenggensis (strain BCW-1)</name>
    <dbReference type="NCBI Taxonomy" id="749414"/>
    <lineage>
        <taxon>Bacteria</taxon>
        <taxon>Bacillati</taxon>
        <taxon>Actinomycetota</taxon>
        <taxon>Actinomycetes</taxon>
        <taxon>Kitasatosporales</taxon>
        <taxon>Streptomycetaceae</taxon>
        <taxon>Streptomyces</taxon>
    </lineage>
</organism>
<protein>
    <submittedName>
        <fullName evidence="4">Amino acid adenylation domain protein</fullName>
    </submittedName>
</protein>
<dbReference type="GO" id="GO:0008610">
    <property type="term" value="P:lipid biosynthetic process"/>
    <property type="evidence" value="ECO:0007669"/>
    <property type="project" value="UniProtKB-ARBA"/>
</dbReference>
<dbReference type="NCBIfam" id="TIGR01720">
    <property type="entry name" value="NRPS-para261"/>
    <property type="match status" value="1"/>
</dbReference>
<evidence type="ECO:0000256" key="2">
    <source>
        <dbReference type="SAM" id="MobiDB-lite"/>
    </source>
</evidence>
<name>D7C6C9_STRBB</name>
<dbReference type="GO" id="GO:0003824">
    <property type="term" value="F:catalytic activity"/>
    <property type="evidence" value="ECO:0007669"/>
    <property type="project" value="InterPro"/>
</dbReference>
<keyword evidence="5" id="KW-1185">Reference proteome</keyword>
<dbReference type="PANTHER" id="PTHR45398">
    <property type="match status" value="1"/>
</dbReference>
<evidence type="ECO:0000313" key="5">
    <source>
        <dbReference type="Proteomes" id="UP000000377"/>
    </source>
</evidence>
<dbReference type="EMBL" id="CP002047">
    <property type="protein sequence ID" value="ADI04117.1"/>
    <property type="molecule type" value="Genomic_DNA"/>
</dbReference>
<dbReference type="Pfam" id="PF00668">
    <property type="entry name" value="Condensation"/>
    <property type="match status" value="1"/>
</dbReference>
<evidence type="ECO:0000259" key="3">
    <source>
        <dbReference type="PROSITE" id="PS50075"/>
    </source>
</evidence>
<dbReference type="HOGENOM" id="CLU_000022_2_10_11"/>
<dbReference type="InterPro" id="IPR009081">
    <property type="entry name" value="PP-bd_ACP"/>
</dbReference>
<dbReference type="Gene3D" id="1.10.1200.10">
    <property type="entry name" value="ACP-like"/>
    <property type="match status" value="1"/>
</dbReference>
<dbReference type="InterPro" id="IPR036736">
    <property type="entry name" value="ACP-like_sf"/>
</dbReference>
<dbReference type="InterPro" id="IPR010060">
    <property type="entry name" value="NRPS_synth"/>
</dbReference>
<dbReference type="Proteomes" id="UP000000377">
    <property type="component" value="Chromosome"/>
</dbReference>
<proteinExistence type="predicted"/>